<sequence length="368" mass="41944">MSQLSICIAEKLATLPSTPYKPYLFKINDALRRENSEAYEPEIVAIGPYHRGKVKLQMMEEHKLLYLQELLKRRNELNVDMYVIAMQELEQKARKCYAEPIKMNRDEFVEMLLLDGTFIIELFRKFSCEEQEHIDDPIFQATVIWLNIPCLINFPKDAEKLHHYGIIDNWLGDDKVVSTLFNKLGNQISINSATFCYLKVFNKVNKHCERRRHTWMAKVKHNYFNSPWSTISVVGAGKRIAQTIIGDLPQLSESQVSVSGLESERSSSVSNSLDNEGEEGGVVPRLVLVMQVKSSELQRANDDDVGAVEVMQLKSSELQGANDDDVGAVELHFNLHLLTKNLYKSAGVRQAFQLNQLFASKHKEAANP</sequence>
<dbReference type="EMBL" id="CAUOFW020007935">
    <property type="protein sequence ID" value="CAK9181079.1"/>
    <property type="molecule type" value="Genomic_DNA"/>
</dbReference>
<accession>A0ABC8UJC9</accession>
<keyword evidence="2" id="KW-1185">Reference proteome</keyword>
<dbReference type="PANTHER" id="PTHR31170">
    <property type="entry name" value="BNAC04G53230D PROTEIN"/>
    <property type="match status" value="1"/>
</dbReference>
<organism evidence="1 2">
    <name type="scientific">Ilex paraguariensis</name>
    <name type="common">yerba mate</name>
    <dbReference type="NCBI Taxonomy" id="185542"/>
    <lineage>
        <taxon>Eukaryota</taxon>
        <taxon>Viridiplantae</taxon>
        <taxon>Streptophyta</taxon>
        <taxon>Embryophyta</taxon>
        <taxon>Tracheophyta</taxon>
        <taxon>Spermatophyta</taxon>
        <taxon>Magnoliopsida</taxon>
        <taxon>eudicotyledons</taxon>
        <taxon>Gunneridae</taxon>
        <taxon>Pentapetalae</taxon>
        <taxon>asterids</taxon>
        <taxon>campanulids</taxon>
        <taxon>Aquifoliales</taxon>
        <taxon>Aquifoliaceae</taxon>
        <taxon>Ilex</taxon>
    </lineage>
</organism>
<proteinExistence type="predicted"/>
<dbReference type="Pfam" id="PF03140">
    <property type="entry name" value="DUF247"/>
    <property type="match status" value="2"/>
</dbReference>
<comment type="caution">
    <text evidence="1">The sequence shown here is derived from an EMBL/GenBank/DDBJ whole genome shotgun (WGS) entry which is preliminary data.</text>
</comment>
<name>A0ABC8UJC9_9AQUA</name>
<dbReference type="InterPro" id="IPR004158">
    <property type="entry name" value="DUF247_pln"/>
</dbReference>
<reference evidence="1 2" key="1">
    <citation type="submission" date="2024-02" db="EMBL/GenBank/DDBJ databases">
        <authorList>
            <person name="Vignale AGUSTIN F."/>
            <person name="Sosa J E."/>
            <person name="Modenutti C."/>
        </authorList>
    </citation>
    <scope>NUCLEOTIDE SEQUENCE [LARGE SCALE GENOMIC DNA]</scope>
</reference>
<gene>
    <name evidence="1" type="ORF">ILEXP_LOCUS51118</name>
</gene>
<dbReference type="AlphaFoldDB" id="A0ABC8UJC9"/>
<evidence type="ECO:0000313" key="2">
    <source>
        <dbReference type="Proteomes" id="UP001642360"/>
    </source>
</evidence>
<dbReference type="PANTHER" id="PTHR31170:SF17">
    <property type="match status" value="1"/>
</dbReference>
<evidence type="ECO:0000313" key="1">
    <source>
        <dbReference type="EMBL" id="CAK9181079.1"/>
    </source>
</evidence>
<protein>
    <submittedName>
        <fullName evidence="1">Uncharacterized protein</fullName>
    </submittedName>
</protein>
<dbReference type="Proteomes" id="UP001642360">
    <property type="component" value="Unassembled WGS sequence"/>
</dbReference>